<reference evidence="3 6" key="1">
    <citation type="submission" date="2020-01" db="EMBL/GenBank/DDBJ databases">
        <authorList>
            <consortium name="DOE Joint Genome Institute"/>
            <person name="Haridas S."/>
            <person name="Albert R."/>
            <person name="Binder M."/>
            <person name="Bloem J."/>
            <person name="Labutti K."/>
            <person name="Salamov A."/>
            <person name="Andreopoulos B."/>
            <person name="Baker S.E."/>
            <person name="Barry K."/>
            <person name="Bills G."/>
            <person name="Bluhm B.H."/>
            <person name="Cannon C."/>
            <person name="Castanera R."/>
            <person name="Culley D.E."/>
            <person name="Daum C."/>
            <person name="Ezra D."/>
            <person name="Gonzalez J.B."/>
            <person name="Henrissat B."/>
            <person name="Kuo A."/>
            <person name="Liang C."/>
            <person name="Lipzen A."/>
            <person name="Lutzoni F."/>
            <person name="Magnuson J."/>
            <person name="Mondo S."/>
            <person name="Nolan M."/>
            <person name="Ohm R."/>
            <person name="Pangilinan J."/>
            <person name="Park H.-J."/>
            <person name="Ramirez L."/>
            <person name="Alfaro M."/>
            <person name="Sun H."/>
            <person name="Tritt A."/>
            <person name="Yoshinaga Y."/>
            <person name="Zwiers L.-H."/>
            <person name="Turgeon B.G."/>
            <person name="Goodwin S.B."/>
            <person name="Spatafora J.W."/>
            <person name="Crous P.W."/>
            <person name="Grigoriev I.V."/>
        </authorList>
    </citation>
    <scope>NUCLEOTIDE SEQUENCE</scope>
    <source>
        <strain evidence="3 6">CBS 781.70</strain>
    </source>
</reference>
<evidence type="ECO:0000259" key="2">
    <source>
        <dbReference type="Pfam" id="PF22942"/>
    </source>
</evidence>
<dbReference type="PANTHER" id="PTHR46411:SF2">
    <property type="entry name" value="AAA+ ATPASE DOMAIN-CONTAINING PROTEIN"/>
    <property type="match status" value="1"/>
</dbReference>
<evidence type="ECO:0000313" key="4">
    <source>
        <dbReference type="EMBL" id="KAF1807842.1"/>
    </source>
</evidence>
<feature type="region of interest" description="Disordered" evidence="1">
    <location>
        <begin position="1"/>
        <end position="53"/>
    </location>
</feature>
<dbReference type="Pfam" id="PF22942">
    <property type="entry name" value="DUF7025"/>
    <property type="match status" value="1"/>
</dbReference>
<dbReference type="AlphaFoldDB" id="A0A6G1FPX1"/>
<organism evidence="3">
    <name type="scientific">Eremomyces bilateralis CBS 781.70</name>
    <dbReference type="NCBI Taxonomy" id="1392243"/>
    <lineage>
        <taxon>Eukaryota</taxon>
        <taxon>Fungi</taxon>
        <taxon>Dikarya</taxon>
        <taxon>Ascomycota</taxon>
        <taxon>Pezizomycotina</taxon>
        <taxon>Dothideomycetes</taxon>
        <taxon>Dothideomycetes incertae sedis</taxon>
        <taxon>Eremomycetales</taxon>
        <taxon>Eremomycetaceae</taxon>
        <taxon>Eremomyces</taxon>
    </lineage>
</organism>
<evidence type="ECO:0000313" key="5">
    <source>
        <dbReference type="Proteomes" id="UP000504638"/>
    </source>
</evidence>
<sequence length="295" mass="34172">MSDEDYSKLKDKVAASGQGKTEEPNIKHSEISIRQQEPKSGGPAIITEKSGTVRPDRQFPEYAMVIRDKINAKYEHQGTFLEIQSSIMQEAIRSAFSEHSQLDVRADPIIFQKPYYPLFQRRDKIKKIAEAALTSNDEMRKTHFKWLLKFMDDSFQELEIIHKSQVVKGLIEFKHVQMIFASGGILVGEENGLQECVILHDISDILEDKQKGGNYVKLRAFRWQYNGTMFGPSLKKIRLDEFSAARQITELDYYPIEALSKEKREKLFETLIERGKKWCETVEVIDGKHYKYNGK</sequence>
<evidence type="ECO:0000313" key="7">
    <source>
        <dbReference type="RefSeq" id="XP_033529473.1"/>
    </source>
</evidence>
<keyword evidence="5" id="KW-1185">Reference proteome</keyword>
<dbReference type="RefSeq" id="XP_033529473.1">
    <property type="nucleotide sequence ID" value="XM_033677823.1"/>
</dbReference>
<evidence type="ECO:0000256" key="1">
    <source>
        <dbReference type="SAM" id="MobiDB-lite"/>
    </source>
</evidence>
<proteinExistence type="predicted"/>
<name>A0A6G1FPX1_9PEZI</name>
<gene>
    <name evidence="3 6" type="ORF">P152DRAFT_305487</name>
    <name evidence="4 7" type="ORF">P152DRAFT_444920</name>
</gene>
<dbReference type="EMBL" id="ML975216">
    <property type="protein sequence ID" value="KAF1807842.1"/>
    <property type="molecule type" value="Genomic_DNA"/>
</dbReference>
<feature type="domain" description="DUF7025" evidence="2">
    <location>
        <begin position="166"/>
        <end position="257"/>
    </location>
</feature>
<protein>
    <recommendedName>
        <fullName evidence="2">DUF7025 domain-containing protein</fullName>
    </recommendedName>
</protein>
<dbReference type="RefSeq" id="XP_033529468.1">
    <property type="nucleotide sequence ID" value="XM_033675119.1"/>
</dbReference>
<dbReference type="GeneID" id="54415689"/>
<dbReference type="OrthoDB" id="10042665at2759"/>
<reference evidence="6 7" key="3">
    <citation type="submission" date="2025-04" db="UniProtKB">
        <authorList>
            <consortium name="RefSeq"/>
        </authorList>
    </citation>
    <scope>IDENTIFICATION</scope>
    <source>
        <strain evidence="6 7">CBS 781.70</strain>
    </source>
</reference>
<accession>A0A6G1FPX1</accession>
<evidence type="ECO:0000313" key="3">
    <source>
        <dbReference type="EMBL" id="KAF1807837.1"/>
    </source>
</evidence>
<reference evidence="6 7" key="2">
    <citation type="submission" date="2020-04" db="EMBL/GenBank/DDBJ databases">
        <authorList>
            <consortium name="NCBI Genome Project"/>
        </authorList>
    </citation>
    <scope>NUCLEOTIDE SEQUENCE</scope>
    <source>
        <strain evidence="6 7">CBS 781.70</strain>
    </source>
</reference>
<dbReference type="InterPro" id="IPR054289">
    <property type="entry name" value="DUF7025"/>
</dbReference>
<dbReference type="PANTHER" id="PTHR46411">
    <property type="entry name" value="FAMILY ATPASE, PUTATIVE-RELATED"/>
    <property type="match status" value="1"/>
</dbReference>
<dbReference type="EMBL" id="ML975217">
    <property type="protein sequence ID" value="KAF1807837.1"/>
    <property type="molecule type" value="Genomic_DNA"/>
</dbReference>
<evidence type="ECO:0000313" key="6">
    <source>
        <dbReference type="RefSeq" id="XP_033529468.1"/>
    </source>
</evidence>
<feature type="compositionally biased region" description="Basic and acidic residues" evidence="1">
    <location>
        <begin position="1"/>
        <end position="13"/>
    </location>
</feature>
<dbReference type="Proteomes" id="UP000504638">
    <property type="component" value="Unplaced"/>
</dbReference>
<feature type="compositionally biased region" description="Basic and acidic residues" evidence="1">
    <location>
        <begin position="20"/>
        <end position="31"/>
    </location>
</feature>